<evidence type="ECO:0000313" key="2">
    <source>
        <dbReference type="EMBL" id="RPD56050.1"/>
    </source>
</evidence>
<evidence type="ECO:0000256" key="1">
    <source>
        <dbReference type="SAM" id="MobiDB-lite"/>
    </source>
</evidence>
<dbReference type="EMBL" id="ML122291">
    <property type="protein sequence ID" value="RPD56050.1"/>
    <property type="molecule type" value="Genomic_DNA"/>
</dbReference>
<keyword evidence="3" id="KW-1185">Reference proteome</keyword>
<organism evidence="2 3">
    <name type="scientific">Lentinus tigrinus ALCF2SS1-6</name>
    <dbReference type="NCBI Taxonomy" id="1328759"/>
    <lineage>
        <taxon>Eukaryota</taxon>
        <taxon>Fungi</taxon>
        <taxon>Dikarya</taxon>
        <taxon>Basidiomycota</taxon>
        <taxon>Agaricomycotina</taxon>
        <taxon>Agaricomycetes</taxon>
        <taxon>Polyporales</taxon>
        <taxon>Polyporaceae</taxon>
        <taxon>Lentinus</taxon>
    </lineage>
</organism>
<feature type="region of interest" description="Disordered" evidence="1">
    <location>
        <begin position="56"/>
        <end position="82"/>
    </location>
</feature>
<reference evidence="2" key="1">
    <citation type="journal article" date="2018" name="Genome Biol. Evol.">
        <title>Genomics and development of Lentinus tigrinus, a white-rot wood-decaying mushroom with dimorphic fruiting bodies.</title>
        <authorList>
            <person name="Wu B."/>
            <person name="Xu Z."/>
            <person name="Knudson A."/>
            <person name="Carlson A."/>
            <person name="Chen N."/>
            <person name="Kovaka S."/>
            <person name="LaButti K."/>
            <person name="Lipzen A."/>
            <person name="Pennachio C."/>
            <person name="Riley R."/>
            <person name="Schakwitz W."/>
            <person name="Umezawa K."/>
            <person name="Ohm R.A."/>
            <person name="Grigoriev I.V."/>
            <person name="Nagy L.G."/>
            <person name="Gibbons J."/>
            <person name="Hibbett D."/>
        </authorList>
    </citation>
    <scope>NUCLEOTIDE SEQUENCE [LARGE SCALE GENOMIC DNA]</scope>
    <source>
        <strain evidence="2">ALCF2SS1-6</strain>
    </source>
</reference>
<dbReference type="AlphaFoldDB" id="A0A5C2RYC6"/>
<gene>
    <name evidence="2" type="ORF">L227DRAFT_656566</name>
</gene>
<protein>
    <submittedName>
        <fullName evidence="2">Uncharacterized protein</fullName>
    </submittedName>
</protein>
<evidence type="ECO:0000313" key="3">
    <source>
        <dbReference type="Proteomes" id="UP000313359"/>
    </source>
</evidence>
<feature type="region of interest" description="Disordered" evidence="1">
    <location>
        <begin position="1"/>
        <end position="23"/>
    </location>
</feature>
<name>A0A5C2RYC6_9APHY</name>
<accession>A0A5C2RYC6</accession>
<dbReference type="Proteomes" id="UP000313359">
    <property type="component" value="Unassembled WGS sequence"/>
</dbReference>
<sequence>MPKVLSKTYTPPMPPRGPRNKPHISLLRANISPEHFAEFTGIKSGVARQAINRAKLASKDNKGSDMATAPSYPRSPSATYPCPLPIRPSPSSDAFQTRASARSAEQSSLLLGSLIATGRIPAGHPYLTYAVAQAAGYSCFNALEAPEQRIALPNPGYVPIPPYRPHFGVQTHVTALPGIHTPPYTPVVQDACMSHQCATSQNWLTPAASYLSHEQYAAVEAYANYPRASQPFAGASILAHETNSRASSHLMRESCAVGYTSDAAIAPRQPHERAVFPSHIGRSRALQVERMDARYESFTGAQLGSESIVADRWKDTMASGHPPTAVLSQVPWYQDAEDLCQAVRNAEQRGDSIEVHNLIDNLVSFACHQQCQTCPQRGSTSVDIASELEGII</sequence>
<proteinExistence type="predicted"/>